<gene>
    <name evidence="2" type="ORF">BSK52_01810</name>
</gene>
<evidence type="ECO:0000313" key="3">
    <source>
        <dbReference type="Proteomes" id="UP000187439"/>
    </source>
</evidence>
<dbReference type="SUPFAM" id="SSF56747">
    <property type="entry name" value="Prim-pol domain"/>
    <property type="match status" value="1"/>
</dbReference>
<sequence>MADTVDRLFELYVIQNAHYLLQFRGGHYATFNERAKPLRRYHLSNHIAGKTTVGTFAGHYLTKFLTFDVDFPDLETAKWVTYKLAAALDSIGVNKYVISFSGNKGYHVDVFFDKALSIEVTRKLFDMTLAIAEISAVKGGEVEFRPSGQQGVKLPLGIHQKTGNYCGFCRVEDGLRVLTPEESAAYLATIQKMDHAFILDTVAASDEYAQDTRAAVEMETAISRHKQLEAYDQSESYTLSRAADIFVNGLPGPGQRHKSFLLLARLFNHNGVEKDDALTNMYEWFAWQNPEYYASDYEFCARDLRECVEYVYDKNLTLTMEQRDLSVTYGEINGIIRNCPQKNHKALAYALLIHSKRWSSGDGTFFMTFDQMAEAAGIDKQTAFRNIGKLRDVGVVEILQRDQKRRGTVMKKPNVYRMLLTEEGGVYDVGKGSSLPACLAFFYETAQLRAMLPRRQFEALITDIPA</sequence>
<reference evidence="2 3" key="1">
    <citation type="submission" date="2016-10" db="EMBL/GenBank/DDBJ databases">
        <title>Paenibacillus species isolates.</title>
        <authorList>
            <person name="Beno S.M."/>
        </authorList>
    </citation>
    <scope>NUCLEOTIDE SEQUENCE [LARGE SCALE GENOMIC DNA]</scope>
    <source>
        <strain evidence="2 3">FSL H7-0710</strain>
    </source>
</reference>
<organism evidence="2 3">
    <name type="scientific">Paenibacillus odorifer</name>
    <dbReference type="NCBI Taxonomy" id="189426"/>
    <lineage>
        <taxon>Bacteria</taxon>
        <taxon>Bacillati</taxon>
        <taxon>Bacillota</taxon>
        <taxon>Bacilli</taxon>
        <taxon>Bacillales</taxon>
        <taxon>Paenibacillaceae</taxon>
        <taxon>Paenibacillus</taxon>
    </lineage>
</organism>
<proteinExistence type="predicted"/>
<dbReference type="Pfam" id="PF22548">
    <property type="entry name" value="AEP-TOTE"/>
    <property type="match status" value="1"/>
</dbReference>
<evidence type="ECO:0000313" key="2">
    <source>
        <dbReference type="EMBL" id="OMD44289.1"/>
    </source>
</evidence>
<dbReference type="InterPro" id="IPR054347">
    <property type="entry name" value="TOTE_primase"/>
</dbReference>
<dbReference type="AlphaFoldDB" id="A0A1R0YAB1"/>
<protein>
    <recommendedName>
        <fullName evidence="1">TOTE conflict system primase domain-containing protein</fullName>
    </recommendedName>
</protein>
<accession>A0A1R0YAB1</accession>
<feature type="domain" description="TOTE conflict system primase" evidence="1">
    <location>
        <begin position="32"/>
        <end position="196"/>
    </location>
</feature>
<evidence type="ECO:0000259" key="1">
    <source>
        <dbReference type="Pfam" id="PF22548"/>
    </source>
</evidence>
<name>A0A1R0YAB1_9BACL</name>
<dbReference type="Proteomes" id="UP000187439">
    <property type="component" value="Unassembled WGS sequence"/>
</dbReference>
<comment type="caution">
    <text evidence="2">The sequence shown here is derived from an EMBL/GenBank/DDBJ whole genome shotgun (WGS) entry which is preliminary data.</text>
</comment>
<dbReference type="RefSeq" id="WP_076116650.1">
    <property type="nucleotide sequence ID" value="NZ_MPTC01000001.1"/>
</dbReference>
<dbReference type="OrthoDB" id="2453150at2"/>
<dbReference type="EMBL" id="MPTC01000001">
    <property type="protein sequence ID" value="OMD44289.1"/>
    <property type="molecule type" value="Genomic_DNA"/>
</dbReference>